<feature type="compositionally biased region" description="Basic and acidic residues" evidence="1">
    <location>
        <begin position="283"/>
        <end position="301"/>
    </location>
</feature>
<feature type="region of interest" description="Disordered" evidence="1">
    <location>
        <begin position="1"/>
        <end position="25"/>
    </location>
</feature>
<feature type="domain" description="DUF4283" evidence="2">
    <location>
        <begin position="77"/>
        <end position="158"/>
    </location>
</feature>
<dbReference type="PANTHER" id="PTHR31286:SF99">
    <property type="entry name" value="DUF4283 DOMAIN-CONTAINING PROTEIN"/>
    <property type="match status" value="1"/>
</dbReference>
<organism evidence="3 4">
    <name type="scientific">Castilleja foliolosa</name>
    <dbReference type="NCBI Taxonomy" id="1961234"/>
    <lineage>
        <taxon>Eukaryota</taxon>
        <taxon>Viridiplantae</taxon>
        <taxon>Streptophyta</taxon>
        <taxon>Embryophyta</taxon>
        <taxon>Tracheophyta</taxon>
        <taxon>Spermatophyta</taxon>
        <taxon>Magnoliopsida</taxon>
        <taxon>eudicotyledons</taxon>
        <taxon>Gunneridae</taxon>
        <taxon>Pentapetalae</taxon>
        <taxon>asterids</taxon>
        <taxon>lamiids</taxon>
        <taxon>Lamiales</taxon>
        <taxon>Orobanchaceae</taxon>
        <taxon>Pedicularideae</taxon>
        <taxon>Castillejinae</taxon>
        <taxon>Castilleja</taxon>
    </lineage>
</organism>
<proteinExistence type="predicted"/>
<dbReference type="Pfam" id="PF14111">
    <property type="entry name" value="DUF4283"/>
    <property type="match status" value="1"/>
</dbReference>
<name>A0ABD3DC77_9LAMI</name>
<protein>
    <recommendedName>
        <fullName evidence="2">DUF4283 domain-containing protein</fullName>
    </recommendedName>
</protein>
<reference evidence="4" key="1">
    <citation type="journal article" date="2024" name="IScience">
        <title>Strigolactones Initiate the Formation of Haustorium-like Structures in Castilleja.</title>
        <authorList>
            <person name="Buerger M."/>
            <person name="Peterson D."/>
            <person name="Chory J."/>
        </authorList>
    </citation>
    <scope>NUCLEOTIDE SEQUENCE [LARGE SCALE GENOMIC DNA]</scope>
</reference>
<evidence type="ECO:0000313" key="3">
    <source>
        <dbReference type="EMBL" id="KAL3638561.1"/>
    </source>
</evidence>
<accession>A0ABD3DC77</accession>
<dbReference type="Proteomes" id="UP001632038">
    <property type="component" value="Unassembled WGS sequence"/>
</dbReference>
<feature type="compositionally biased region" description="Basic residues" evidence="1">
    <location>
        <begin position="306"/>
        <end position="316"/>
    </location>
</feature>
<keyword evidence="4" id="KW-1185">Reference proteome</keyword>
<feature type="region of interest" description="Disordered" evidence="1">
    <location>
        <begin position="275"/>
        <end position="316"/>
    </location>
</feature>
<sequence>MADHHRPPGGEKVTPLPPETNTLPQKTYATTLNPHAYAPRETWFRLQPIPLAKRNLMTKDNKPMVFVSDMEIEQAIKQFEFALVMKFTSGRPSLHDIKNHINASWKLSKEPVLSLVDARHVFMILATKEDMVRAQTQVSHKINSSLFRIFRWHKDFDYKKDSPCVPVWISLPKLPIPFINPSVLESIGNSIGRFLRIDERTMAMTQTMATKICVEVDLSKEFLDKVWIGSSVEKGFWQPIHYEGNVSFCDNCGLLGHVKGVCRKGRSIAQKENLPKHILQRPKPLEESKPSEENKGDDLVANKKVTQAHKNGKNDQ</sequence>
<dbReference type="InterPro" id="IPR025558">
    <property type="entry name" value="DUF4283"/>
</dbReference>
<gene>
    <name evidence="3" type="ORF">CASFOL_017932</name>
</gene>
<dbReference type="EMBL" id="JAVIJP010000019">
    <property type="protein sequence ID" value="KAL3638561.1"/>
    <property type="molecule type" value="Genomic_DNA"/>
</dbReference>
<dbReference type="InterPro" id="IPR040256">
    <property type="entry name" value="At4g02000-like"/>
</dbReference>
<comment type="caution">
    <text evidence="3">The sequence shown here is derived from an EMBL/GenBank/DDBJ whole genome shotgun (WGS) entry which is preliminary data.</text>
</comment>
<dbReference type="AlphaFoldDB" id="A0ABD3DC77"/>
<evidence type="ECO:0000313" key="4">
    <source>
        <dbReference type="Proteomes" id="UP001632038"/>
    </source>
</evidence>
<dbReference type="PANTHER" id="PTHR31286">
    <property type="entry name" value="GLYCINE-RICH CELL WALL STRUCTURAL PROTEIN 1.8-LIKE"/>
    <property type="match status" value="1"/>
</dbReference>
<evidence type="ECO:0000256" key="1">
    <source>
        <dbReference type="SAM" id="MobiDB-lite"/>
    </source>
</evidence>
<evidence type="ECO:0000259" key="2">
    <source>
        <dbReference type="Pfam" id="PF14111"/>
    </source>
</evidence>